<dbReference type="InterPro" id="IPR002305">
    <property type="entry name" value="aa-tRNA-synth_Ic"/>
</dbReference>
<organism evidence="10 11">
    <name type="scientific">Candidatus Nitrosotalea okcheonensis</name>
    <dbReference type="NCBI Taxonomy" id="1903276"/>
    <lineage>
        <taxon>Archaea</taxon>
        <taxon>Nitrososphaerota</taxon>
        <taxon>Nitrososphaeria</taxon>
        <taxon>Nitrosotaleales</taxon>
        <taxon>Nitrosotaleaceae</taxon>
        <taxon>Nitrosotalea</taxon>
    </lineage>
</organism>
<evidence type="ECO:0000313" key="11">
    <source>
        <dbReference type="Proteomes" id="UP000230607"/>
    </source>
</evidence>
<dbReference type="InterPro" id="IPR014729">
    <property type="entry name" value="Rossmann-like_a/b/a_fold"/>
</dbReference>
<evidence type="ECO:0000256" key="7">
    <source>
        <dbReference type="ARBA" id="ARBA00033323"/>
    </source>
</evidence>
<gene>
    <name evidence="10" type="primary">tyrS</name>
    <name evidence="10" type="ORF">NCS_11850</name>
</gene>
<evidence type="ECO:0000256" key="2">
    <source>
        <dbReference type="ARBA" id="ARBA00022598"/>
    </source>
</evidence>
<evidence type="ECO:0000256" key="8">
    <source>
        <dbReference type="ARBA" id="ARBA00048248"/>
    </source>
</evidence>
<dbReference type="Gene3D" id="3.40.50.620">
    <property type="entry name" value="HUPs"/>
    <property type="match status" value="1"/>
</dbReference>
<dbReference type="Gene3D" id="1.10.240.10">
    <property type="entry name" value="Tyrosyl-Transfer RNA Synthetase"/>
    <property type="match status" value="1"/>
</dbReference>
<evidence type="ECO:0000313" key="10">
    <source>
        <dbReference type="EMBL" id="SMH72038.1"/>
    </source>
</evidence>
<dbReference type="PIRSF" id="PIRSF006588">
    <property type="entry name" value="TyrRS_arch_euk"/>
    <property type="match status" value="1"/>
</dbReference>
<keyword evidence="11" id="KW-1185">Reference proteome</keyword>
<proteinExistence type="inferred from homology"/>
<dbReference type="RefSeq" id="WP_157927892.1">
    <property type="nucleotide sequence ID" value="NZ_LT841358.1"/>
</dbReference>
<keyword evidence="3 9" id="KW-0547">Nucleotide-binding</keyword>
<dbReference type="InterPro" id="IPR023617">
    <property type="entry name" value="Tyr-tRNA-ligase_arc/euk-type"/>
</dbReference>
<comment type="similarity">
    <text evidence="9">Belongs to the class-I aminoacyl-tRNA synthetase family.</text>
</comment>
<reference evidence="11" key="1">
    <citation type="submission" date="2017-03" db="EMBL/GenBank/DDBJ databases">
        <authorList>
            <person name="Herbold C."/>
        </authorList>
    </citation>
    <scope>NUCLEOTIDE SEQUENCE [LARGE SCALE GENOMIC DNA]</scope>
</reference>
<name>A0A2H1FGZ5_9ARCH</name>
<evidence type="ECO:0000256" key="9">
    <source>
        <dbReference type="RuleBase" id="RU363036"/>
    </source>
</evidence>
<dbReference type="Proteomes" id="UP000230607">
    <property type="component" value="Chromosome 1"/>
</dbReference>
<dbReference type="AlphaFoldDB" id="A0A2H1FGZ5"/>
<dbReference type="PANTHER" id="PTHR46264">
    <property type="entry name" value="TYROSINE-TRNA LIGASE"/>
    <property type="match status" value="1"/>
</dbReference>
<evidence type="ECO:0000256" key="6">
    <source>
        <dbReference type="ARBA" id="ARBA00023146"/>
    </source>
</evidence>
<dbReference type="SUPFAM" id="SSF52374">
    <property type="entry name" value="Nucleotidylyl transferase"/>
    <property type="match status" value="1"/>
</dbReference>
<accession>A0A2H1FGZ5</accession>
<dbReference type="PANTHER" id="PTHR46264:SF4">
    <property type="entry name" value="TYROSINE--TRNA LIGASE, CYTOPLASMIC"/>
    <property type="match status" value="1"/>
</dbReference>
<dbReference type="GO" id="GO:0005524">
    <property type="term" value="F:ATP binding"/>
    <property type="evidence" value="ECO:0007669"/>
    <property type="project" value="UniProtKB-KW"/>
</dbReference>
<dbReference type="Pfam" id="PF00579">
    <property type="entry name" value="tRNA-synt_1b"/>
    <property type="match status" value="1"/>
</dbReference>
<evidence type="ECO:0000256" key="3">
    <source>
        <dbReference type="ARBA" id="ARBA00022741"/>
    </source>
</evidence>
<evidence type="ECO:0000256" key="1">
    <source>
        <dbReference type="ARBA" id="ARBA00013160"/>
    </source>
</evidence>
<dbReference type="GO" id="GO:0006437">
    <property type="term" value="P:tyrosyl-tRNA aminoacylation"/>
    <property type="evidence" value="ECO:0007669"/>
    <property type="project" value="TreeGrafter"/>
</dbReference>
<dbReference type="EC" id="6.1.1.1" evidence="1"/>
<evidence type="ECO:0000256" key="4">
    <source>
        <dbReference type="ARBA" id="ARBA00022840"/>
    </source>
</evidence>
<dbReference type="EMBL" id="LT841358">
    <property type="protein sequence ID" value="SMH72038.1"/>
    <property type="molecule type" value="Genomic_DNA"/>
</dbReference>
<sequence length="351" mass="40251">MDVTEKIKLVKREPTEEVVTEEELLNLFNTNSQPKHYIGLEISGFMHLGSLILTGFKINDFIKAGVKCTVFLADWHTYLNNKLDGDWDKIRMVSKYYADAFKMFCPGVEIVEGSQLYESRRGYWLDLVKFSKNMSLERTMRSMTIMGRSAEKDKIDLGQLFYPPMQAVDIHTMDLDIVHAGMDQRKIHMLVREIFPKMKWKVPVAVHHHILAGLGEPEPISNSDSDFVSSKMSKSKSASGIFVHDTDEEINSKFKKAWCPEGIVDKNPVLEISKHIIFHEFDEVIVERPAKFGGNVTYTNYQDLETDFAQKKLHPSDLKATVSKYVTNIIKPIREKIVLTEELSEAIKKTT</sequence>
<dbReference type="GO" id="GO:0004831">
    <property type="term" value="F:tyrosine-tRNA ligase activity"/>
    <property type="evidence" value="ECO:0007669"/>
    <property type="project" value="UniProtKB-EC"/>
</dbReference>
<dbReference type="NCBIfam" id="NF006330">
    <property type="entry name" value="PRK08560.1"/>
    <property type="match status" value="1"/>
</dbReference>
<keyword evidence="6 9" id="KW-0030">Aminoacyl-tRNA synthetase</keyword>
<dbReference type="InterPro" id="IPR050489">
    <property type="entry name" value="Tyr-tRNA_synthase"/>
</dbReference>
<keyword evidence="4 9" id="KW-0067">ATP-binding</keyword>
<comment type="catalytic activity">
    <reaction evidence="8">
        <text>tRNA(Tyr) + L-tyrosine + ATP = L-tyrosyl-tRNA(Tyr) + AMP + diphosphate + H(+)</text>
        <dbReference type="Rhea" id="RHEA:10220"/>
        <dbReference type="Rhea" id="RHEA-COMP:9706"/>
        <dbReference type="Rhea" id="RHEA-COMP:9707"/>
        <dbReference type="ChEBI" id="CHEBI:15378"/>
        <dbReference type="ChEBI" id="CHEBI:30616"/>
        <dbReference type="ChEBI" id="CHEBI:33019"/>
        <dbReference type="ChEBI" id="CHEBI:58315"/>
        <dbReference type="ChEBI" id="CHEBI:78442"/>
        <dbReference type="ChEBI" id="CHEBI:78536"/>
        <dbReference type="ChEBI" id="CHEBI:456215"/>
        <dbReference type="EC" id="6.1.1.1"/>
    </reaction>
</comment>
<dbReference type="OrthoDB" id="8389at2157"/>
<protein>
    <recommendedName>
        <fullName evidence="1">tyrosine--tRNA ligase</fullName>
        <ecNumber evidence="1">6.1.1.1</ecNumber>
    </recommendedName>
    <alternativeName>
        <fullName evidence="7">Tyrosyl-tRNA synthetase</fullName>
    </alternativeName>
</protein>
<keyword evidence="5 9" id="KW-0648">Protein biosynthesis</keyword>
<dbReference type="GO" id="GO:0005737">
    <property type="term" value="C:cytoplasm"/>
    <property type="evidence" value="ECO:0007669"/>
    <property type="project" value="TreeGrafter"/>
</dbReference>
<keyword evidence="2 9" id="KW-0436">Ligase</keyword>
<evidence type="ECO:0000256" key="5">
    <source>
        <dbReference type="ARBA" id="ARBA00022917"/>
    </source>
</evidence>